<dbReference type="Pfam" id="PF08209">
    <property type="entry name" value="Sgf11"/>
    <property type="match status" value="1"/>
</dbReference>
<evidence type="ECO:0000256" key="3">
    <source>
        <dbReference type="ARBA" id="ARBA00022771"/>
    </source>
</evidence>
<comment type="similarity">
    <text evidence="10">Belongs to the SGF11 family.</text>
</comment>
<dbReference type="GO" id="GO:0003713">
    <property type="term" value="F:transcription coactivator activity"/>
    <property type="evidence" value="ECO:0007669"/>
    <property type="project" value="TreeGrafter"/>
</dbReference>
<sequence length="319" mass="34720">MSASHDSQSVQSSSEVNDSLNNLDGSPDNFEEFSSNTQTVRPNEISSKAALAFSILCDLLDECTLDVIFEVHRETKLAASICQIYVALLPGLDIFGNHPQSNNSPTFECVHCQRPYPSKRYAPHLEKCMGLAGRSSSRVANLRMGNERNSSSPHTPYSEDNGNPSDSDGGLYIDKKRKKINGKSRASSPAKYSKSKKQKSMPDVSNLANAGTKLKLISKTSTGSESPAPLSTPDSPHRGQSPSKISFPTQSDELIQIDKSKNVNHFDQEKNFGINGTVAPMENNGDTSTQSTIDNDLIDVDEDETIEVLETSNNSNFLA</sequence>
<evidence type="ECO:0000256" key="5">
    <source>
        <dbReference type="ARBA" id="ARBA00022853"/>
    </source>
</evidence>
<keyword evidence="8" id="KW-0804">Transcription</keyword>
<evidence type="ECO:0000256" key="1">
    <source>
        <dbReference type="ARBA" id="ARBA00004123"/>
    </source>
</evidence>
<keyword evidence="3" id="KW-0863">Zinc-finger</keyword>
<proteinExistence type="inferred from homology"/>
<accession>A0A9N8V8U9</accession>
<dbReference type="GO" id="GO:0071819">
    <property type="term" value="C:DUBm complex"/>
    <property type="evidence" value="ECO:0007669"/>
    <property type="project" value="TreeGrafter"/>
</dbReference>
<keyword evidence="9" id="KW-0539">Nucleus</keyword>
<feature type="compositionally biased region" description="Polar residues" evidence="11">
    <location>
        <begin position="147"/>
        <end position="166"/>
    </location>
</feature>
<reference evidence="12" key="1">
    <citation type="submission" date="2021-06" db="EMBL/GenBank/DDBJ databases">
        <authorList>
            <person name="Kallberg Y."/>
            <person name="Tangrot J."/>
            <person name="Rosling A."/>
        </authorList>
    </citation>
    <scope>NUCLEOTIDE SEQUENCE</scope>
    <source>
        <strain evidence="12">CL551</strain>
    </source>
</reference>
<dbReference type="GO" id="GO:0008270">
    <property type="term" value="F:zinc ion binding"/>
    <property type="evidence" value="ECO:0007669"/>
    <property type="project" value="UniProtKB-KW"/>
</dbReference>
<dbReference type="PANTHER" id="PTHR46367">
    <property type="entry name" value="ATAXIN-7-LIKE PROTEIN 3"/>
    <property type="match status" value="1"/>
</dbReference>
<feature type="region of interest" description="Disordered" evidence="11">
    <location>
        <begin position="1"/>
        <end position="38"/>
    </location>
</feature>
<feature type="region of interest" description="Disordered" evidence="11">
    <location>
        <begin position="145"/>
        <end position="250"/>
    </location>
</feature>
<feature type="compositionally biased region" description="Polar residues" evidence="11">
    <location>
        <begin position="284"/>
        <end position="293"/>
    </location>
</feature>
<evidence type="ECO:0000256" key="9">
    <source>
        <dbReference type="ARBA" id="ARBA00023242"/>
    </source>
</evidence>
<evidence type="ECO:0000256" key="8">
    <source>
        <dbReference type="ARBA" id="ARBA00023163"/>
    </source>
</evidence>
<dbReference type="AlphaFoldDB" id="A0A9N8V8U9"/>
<feature type="compositionally biased region" description="Polar residues" evidence="11">
    <location>
        <begin position="232"/>
        <end position="250"/>
    </location>
</feature>
<keyword evidence="2" id="KW-0479">Metal-binding</keyword>
<dbReference type="PANTHER" id="PTHR46367:SF1">
    <property type="entry name" value="ATAXIN-7-LIKE PROTEIN 3"/>
    <property type="match status" value="1"/>
</dbReference>
<gene>
    <name evidence="12" type="ORF">AMORRO_LOCUS678</name>
</gene>
<keyword evidence="6" id="KW-0805">Transcription regulation</keyword>
<keyword evidence="5" id="KW-0156">Chromatin regulator</keyword>
<evidence type="ECO:0000256" key="2">
    <source>
        <dbReference type="ARBA" id="ARBA00022723"/>
    </source>
</evidence>
<dbReference type="GO" id="GO:0006325">
    <property type="term" value="P:chromatin organization"/>
    <property type="evidence" value="ECO:0007669"/>
    <property type="project" value="UniProtKB-KW"/>
</dbReference>
<evidence type="ECO:0000256" key="11">
    <source>
        <dbReference type="SAM" id="MobiDB-lite"/>
    </source>
</evidence>
<evidence type="ECO:0000256" key="4">
    <source>
        <dbReference type="ARBA" id="ARBA00022833"/>
    </source>
</evidence>
<feature type="compositionally biased region" description="Low complexity" evidence="11">
    <location>
        <begin position="183"/>
        <end position="192"/>
    </location>
</feature>
<comment type="subcellular location">
    <subcellularLocation>
        <location evidence="1 10">Nucleus</location>
    </subcellularLocation>
</comment>
<evidence type="ECO:0000256" key="6">
    <source>
        <dbReference type="ARBA" id="ARBA00023015"/>
    </source>
</evidence>
<protein>
    <recommendedName>
        <fullName evidence="10">SAGA-associated factor 11</fullName>
    </recommendedName>
</protein>
<dbReference type="Proteomes" id="UP000789342">
    <property type="component" value="Unassembled WGS sequence"/>
</dbReference>
<evidence type="ECO:0000256" key="10">
    <source>
        <dbReference type="RuleBase" id="RU261113"/>
    </source>
</evidence>
<keyword evidence="4" id="KW-0862">Zinc</keyword>
<organism evidence="12 13">
    <name type="scientific">Acaulospora morrowiae</name>
    <dbReference type="NCBI Taxonomy" id="94023"/>
    <lineage>
        <taxon>Eukaryota</taxon>
        <taxon>Fungi</taxon>
        <taxon>Fungi incertae sedis</taxon>
        <taxon>Mucoromycota</taxon>
        <taxon>Glomeromycotina</taxon>
        <taxon>Glomeromycetes</taxon>
        <taxon>Diversisporales</taxon>
        <taxon>Acaulosporaceae</taxon>
        <taxon>Acaulospora</taxon>
    </lineage>
</organism>
<dbReference type="OrthoDB" id="21557at2759"/>
<dbReference type="EMBL" id="CAJVPV010000217">
    <property type="protein sequence ID" value="CAG8447054.1"/>
    <property type="molecule type" value="Genomic_DNA"/>
</dbReference>
<keyword evidence="13" id="KW-1185">Reference proteome</keyword>
<evidence type="ECO:0000313" key="12">
    <source>
        <dbReference type="EMBL" id="CAG8447054.1"/>
    </source>
</evidence>
<name>A0A9N8V8U9_9GLOM</name>
<dbReference type="InterPro" id="IPR051078">
    <property type="entry name" value="SGF11"/>
</dbReference>
<comment type="caution">
    <text evidence="12">The sequence shown here is derived from an EMBL/GenBank/DDBJ whole genome shotgun (WGS) entry which is preliminary data.</text>
</comment>
<feature type="region of interest" description="Disordered" evidence="11">
    <location>
        <begin position="273"/>
        <end position="293"/>
    </location>
</feature>
<feature type="compositionally biased region" description="Low complexity" evidence="11">
    <location>
        <begin position="1"/>
        <end position="19"/>
    </location>
</feature>
<dbReference type="GO" id="GO:0006357">
    <property type="term" value="P:regulation of transcription by RNA polymerase II"/>
    <property type="evidence" value="ECO:0007669"/>
    <property type="project" value="TreeGrafter"/>
</dbReference>
<dbReference type="InterPro" id="IPR013246">
    <property type="entry name" value="SAGA_su_Sgf11"/>
</dbReference>
<evidence type="ECO:0000313" key="13">
    <source>
        <dbReference type="Proteomes" id="UP000789342"/>
    </source>
</evidence>
<dbReference type="GO" id="GO:0000124">
    <property type="term" value="C:SAGA complex"/>
    <property type="evidence" value="ECO:0007669"/>
    <property type="project" value="TreeGrafter"/>
</dbReference>
<keyword evidence="7 10" id="KW-0010">Activator</keyword>
<evidence type="ECO:0000256" key="7">
    <source>
        <dbReference type="ARBA" id="ARBA00023159"/>
    </source>
</evidence>